<evidence type="ECO:0000259" key="1">
    <source>
        <dbReference type="Pfam" id="PF08241"/>
    </source>
</evidence>
<dbReference type="Gene3D" id="3.40.50.150">
    <property type="entry name" value="Vaccinia Virus protein VP39"/>
    <property type="match status" value="1"/>
</dbReference>
<dbReference type="AlphaFoldDB" id="A0A8K1FJ15"/>
<accession>A0A8K1FJ15</accession>
<dbReference type="OrthoDB" id="2013972at2759"/>
<evidence type="ECO:0000313" key="2">
    <source>
        <dbReference type="EMBL" id="TMW61322.1"/>
    </source>
</evidence>
<organism evidence="2 3">
    <name type="scientific">Pythium oligandrum</name>
    <name type="common">Mycoparasitic fungus</name>
    <dbReference type="NCBI Taxonomy" id="41045"/>
    <lineage>
        <taxon>Eukaryota</taxon>
        <taxon>Sar</taxon>
        <taxon>Stramenopiles</taxon>
        <taxon>Oomycota</taxon>
        <taxon>Peronosporomycetes</taxon>
        <taxon>Pythiales</taxon>
        <taxon>Pythiaceae</taxon>
        <taxon>Pythium</taxon>
    </lineage>
</organism>
<reference evidence="2" key="1">
    <citation type="submission" date="2019-03" db="EMBL/GenBank/DDBJ databases">
        <title>Long read genome sequence of the mycoparasitic Pythium oligandrum ATCC 38472 isolated from sugarbeet rhizosphere.</title>
        <authorList>
            <person name="Gaulin E."/>
        </authorList>
    </citation>
    <scope>NUCLEOTIDE SEQUENCE</scope>
    <source>
        <strain evidence="2">ATCC 38472_TT</strain>
    </source>
</reference>
<dbReference type="CDD" id="cd02440">
    <property type="entry name" value="AdoMet_MTases"/>
    <property type="match status" value="1"/>
</dbReference>
<dbReference type="Pfam" id="PF08241">
    <property type="entry name" value="Methyltransf_11"/>
    <property type="match status" value="1"/>
</dbReference>
<proteinExistence type="predicted"/>
<dbReference type="Proteomes" id="UP000794436">
    <property type="component" value="Unassembled WGS sequence"/>
</dbReference>
<sequence>MSPAYASPSPMAAVWDRHAPMYEQVFERSTSLWGLDALTLASIPDIQPGQNKPRFLDVGCEAGKFAIAVADMGYDVTATDLSSGMIERLKNKAPKHSHLTLDTLATDGQTLEGLSDNLFDYVSSIFGLTMFPQRELAWKSALRVLKPGVRHDMSFKSGEELVTGMFDNGAMLAVLSQKDVESIKLTALHYFQQIIDGVVPFSPSAKPATVDPASSPFVPRGDSRAEDHPIWCRAFSFPAIGHVALARKA</sequence>
<name>A0A8K1FJ15_PYTOL</name>
<protein>
    <recommendedName>
        <fullName evidence="1">Methyltransferase type 11 domain-containing protein</fullName>
    </recommendedName>
</protein>
<evidence type="ECO:0000313" key="3">
    <source>
        <dbReference type="Proteomes" id="UP000794436"/>
    </source>
</evidence>
<keyword evidence="3" id="KW-1185">Reference proteome</keyword>
<gene>
    <name evidence="2" type="ORF">Poli38472_012513</name>
</gene>
<dbReference type="PANTHER" id="PTHR42912">
    <property type="entry name" value="METHYLTRANSFERASE"/>
    <property type="match status" value="1"/>
</dbReference>
<dbReference type="SUPFAM" id="SSF53335">
    <property type="entry name" value="S-adenosyl-L-methionine-dependent methyltransferases"/>
    <property type="match status" value="1"/>
</dbReference>
<dbReference type="InterPro" id="IPR029063">
    <property type="entry name" value="SAM-dependent_MTases_sf"/>
</dbReference>
<dbReference type="InterPro" id="IPR050508">
    <property type="entry name" value="Methyltransf_Superfamily"/>
</dbReference>
<feature type="domain" description="Methyltransferase type 11" evidence="1">
    <location>
        <begin position="56"/>
        <end position="148"/>
    </location>
</feature>
<dbReference type="GO" id="GO:0008757">
    <property type="term" value="F:S-adenosylmethionine-dependent methyltransferase activity"/>
    <property type="evidence" value="ECO:0007669"/>
    <property type="project" value="InterPro"/>
</dbReference>
<comment type="caution">
    <text evidence="2">The sequence shown here is derived from an EMBL/GenBank/DDBJ whole genome shotgun (WGS) entry which is preliminary data.</text>
</comment>
<dbReference type="EMBL" id="SPLM01000076">
    <property type="protein sequence ID" value="TMW61322.1"/>
    <property type="molecule type" value="Genomic_DNA"/>
</dbReference>
<dbReference type="InterPro" id="IPR013216">
    <property type="entry name" value="Methyltransf_11"/>
</dbReference>